<feature type="region of interest" description="Disordered" evidence="1">
    <location>
        <begin position="192"/>
        <end position="379"/>
    </location>
</feature>
<keyword evidence="4" id="KW-1185">Reference proteome</keyword>
<comment type="caution">
    <text evidence="3">The sequence shown here is derived from an EMBL/GenBank/DDBJ whole genome shotgun (WGS) entry which is preliminary data.</text>
</comment>
<dbReference type="OrthoDB" id="3004502at2759"/>
<reference evidence="3" key="1">
    <citation type="submission" date="2020-05" db="EMBL/GenBank/DDBJ databases">
        <title>Mycena genomes resolve the evolution of fungal bioluminescence.</title>
        <authorList>
            <person name="Tsai I.J."/>
        </authorList>
    </citation>
    <scope>NUCLEOTIDE SEQUENCE</scope>
    <source>
        <strain evidence="3">CCC161011</strain>
    </source>
</reference>
<feature type="domain" description="DUF6532" evidence="2">
    <location>
        <begin position="407"/>
        <end position="564"/>
    </location>
</feature>
<organism evidence="3 4">
    <name type="scientific">Mycena venus</name>
    <dbReference type="NCBI Taxonomy" id="2733690"/>
    <lineage>
        <taxon>Eukaryota</taxon>
        <taxon>Fungi</taxon>
        <taxon>Dikarya</taxon>
        <taxon>Basidiomycota</taxon>
        <taxon>Agaricomycotina</taxon>
        <taxon>Agaricomycetes</taxon>
        <taxon>Agaricomycetidae</taxon>
        <taxon>Agaricales</taxon>
        <taxon>Marasmiineae</taxon>
        <taxon>Mycenaceae</taxon>
        <taxon>Mycena</taxon>
    </lineage>
</organism>
<dbReference type="AlphaFoldDB" id="A0A8H6X2P4"/>
<protein>
    <recommendedName>
        <fullName evidence="2">DUF6532 domain-containing protein</fullName>
    </recommendedName>
</protein>
<gene>
    <name evidence="3" type="ORF">MVEN_02378100</name>
</gene>
<feature type="compositionally biased region" description="Basic and acidic residues" evidence="1">
    <location>
        <begin position="280"/>
        <end position="289"/>
    </location>
</feature>
<evidence type="ECO:0000313" key="3">
    <source>
        <dbReference type="EMBL" id="KAF7333126.1"/>
    </source>
</evidence>
<feature type="region of interest" description="Disordered" evidence="1">
    <location>
        <begin position="1"/>
        <end position="54"/>
    </location>
</feature>
<feature type="compositionally biased region" description="Low complexity" evidence="1">
    <location>
        <begin position="328"/>
        <end position="346"/>
    </location>
</feature>
<evidence type="ECO:0000259" key="2">
    <source>
        <dbReference type="Pfam" id="PF20149"/>
    </source>
</evidence>
<feature type="compositionally biased region" description="Acidic residues" evidence="1">
    <location>
        <begin position="140"/>
        <end position="159"/>
    </location>
</feature>
<evidence type="ECO:0000256" key="1">
    <source>
        <dbReference type="SAM" id="MobiDB-lite"/>
    </source>
</evidence>
<dbReference type="InterPro" id="IPR045341">
    <property type="entry name" value="DUF6532"/>
</dbReference>
<sequence>MTDRPRRTTTGRRPGLVDAPKARRTAAEVQEDDNRLAAAAEAQREAAEQTHCSAVGRVAAKEDEMLLEDREARVHAARPDLLTAARTQLSRPVSHDIQNDATMDSDHDFDEPPASTIDTDSDGMVLGTEPESEHDNFAADGDDDRDEDYVQSDGHDDDPQDGHPASDDDGTMDTGLSEAEFQVAFAEFLKARAAKAKKATTPTASKGKGKAGGGRAAPKEKGQLRAEIATSRDTVPAANVPGANASKRKAAALPSAMEPPPVPKRAKAAELGGLKSNWKKAVDIDDRGRGRTSATGSRTSSKSKSSMRGTSSEGGYGGAFADDEPETSLQAAQASKSSGSMSRSGGTAKMGIKLTPVASALGPVTTSRQKKPKVKNEDLPFAPDDYRDKLKRWQTLALAYIVEWAGSTDDAFAAGQSHPGFRAAVELAWSLHFPDIAITPAVYSLAASGIRNWRSEIGKRALVYLAKFFAKREENKGETKQQRAEFVAEELEDMNFVYRDPNNKRGACRSEAILYVYSYHTRITSVIPADERKKPKAALAISTVAMERAYNMWATGSQVSQPVERKGKKPAHRFVTVPWASRAAKYLTIIKKLSDSKWEEINASAQYSDVGGDIVWGDGGDGDDTSEGPDPRLEIQLSSDEEVVVEVIES</sequence>
<accession>A0A8H6X2P4</accession>
<feature type="compositionally biased region" description="Low complexity" evidence="1">
    <location>
        <begin position="291"/>
        <end position="311"/>
    </location>
</feature>
<dbReference type="Proteomes" id="UP000620124">
    <property type="component" value="Unassembled WGS sequence"/>
</dbReference>
<dbReference type="Pfam" id="PF20149">
    <property type="entry name" value="DUF6532"/>
    <property type="match status" value="1"/>
</dbReference>
<dbReference type="EMBL" id="JACAZI010000030">
    <property type="protein sequence ID" value="KAF7333126.1"/>
    <property type="molecule type" value="Genomic_DNA"/>
</dbReference>
<proteinExistence type="predicted"/>
<feature type="region of interest" description="Disordered" evidence="1">
    <location>
        <begin position="612"/>
        <end position="640"/>
    </location>
</feature>
<evidence type="ECO:0000313" key="4">
    <source>
        <dbReference type="Proteomes" id="UP000620124"/>
    </source>
</evidence>
<feature type="region of interest" description="Disordered" evidence="1">
    <location>
        <begin position="83"/>
        <end position="178"/>
    </location>
</feature>
<name>A0A8H6X2P4_9AGAR</name>